<evidence type="ECO:0000313" key="3">
    <source>
        <dbReference type="Proteomes" id="UP001159364"/>
    </source>
</evidence>
<dbReference type="AlphaFoldDB" id="A0AAV8TE19"/>
<proteinExistence type="predicted"/>
<gene>
    <name evidence="2" type="ORF">K2173_010602</name>
</gene>
<feature type="region of interest" description="Disordered" evidence="1">
    <location>
        <begin position="1"/>
        <end position="105"/>
    </location>
</feature>
<evidence type="ECO:0000256" key="1">
    <source>
        <dbReference type="SAM" id="MobiDB-lite"/>
    </source>
</evidence>
<protein>
    <submittedName>
        <fullName evidence="2">Uncharacterized protein</fullName>
    </submittedName>
</protein>
<comment type="caution">
    <text evidence="2">The sequence shown here is derived from an EMBL/GenBank/DDBJ whole genome shotgun (WGS) entry which is preliminary data.</text>
</comment>
<name>A0AAV8TE19_9ROSI</name>
<reference evidence="2 3" key="1">
    <citation type="submission" date="2021-09" db="EMBL/GenBank/DDBJ databases">
        <title>Genomic insights and catalytic innovation underlie evolution of tropane alkaloids biosynthesis.</title>
        <authorList>
            <person name="Wang Y.-J."/>
            <person name="Tian T."/>
            <person name="Huang J.-P."/>
            <person name="Huang S.-X."/>
        </authorList>
    </citation>
    <scope>NUCLEOTIDE SEQUENCE [LARGE SCALE GENOMIC DNA]</scope>
    <source>
        <strain evidence="2">KIB-2018</strain>
        <tissue evidence="2">Leaf</tissue>
    </source>
</reference>
<dbReference type="Proteomes" id="UP001159364">
    <property type="component" value="Linkage Group LG05"/>
</dbReference>
<keyword evidence="3" id="KW-1185">Reference proteome</keyword>
<dbReference type="EMBL" id="JAIWQS010000005">
    <property type="protein sequence ID" value="KAJ8765116.1"/>
    <property type="molecule type" value="Genomic_DNA"/>
</dbReference>
<organism evidence="2 3">
    <name type="scientific">Erythroxylum novogranatense</name>
    <dbReference type="NCBI Taxonomy" id="1862640"/>
    <lineage>
        <taxon>Eukaryota</taxon>
        <taxon>Viridiplantae</taxon>
        <taxon>Streptophyta</taxon>
        <taxon>Embryophyta</taxon>
        <taxon>Tracheophyta</taxon>
        <taxon>Spermatophyta</taxon>
        <taxon>Magnoliopsida</taxon>
        <taxon>eudicotyledons</taxon>
        <taxon>Gunneridae</taxon>
        <taxon>Pentapetalae</taxon>
        <taxon>rosids</taxon>
        <taxon>fabids</taxon>
        <taxon>Malpighiales</taxon>
        <taxon>Erythroxylaceae</taxon>
        <taxon>Erythroxylum</taxon>
    </lineage>
</organism>
<accession>A0AAV8TE19</accession>
<evidence type="ECO:0000313" key="2">
    <source>
        <dbReference type="EMBL" id="KAJ8765116.1"/>
    </source>
</evidence>
<sequence length="172" mass="18312">MGQAPAAPRVISREATPTHSSDKGWKKVVPKKHPHKSVQSGAPKTQRKENPDSLFNYIARQESCPTSMPLGFSADTTQAGPSSLFPDVIRQPLQPAGPPPDLSLGHPAALVSGDSSVRALNCHPSRPPNLVDTESPLMPNDAILLQTIADAVLPTAMVEDEAVLDELANMEN</sequence>
<feature type="compositionally biased region" description="Basic residues" evidence="1">
    <location>
        <begin position="26"/>
        <end position="36"/>
    </location>
</feature>